<accession>A0A101E3E3</accession>
<evidence type="ECO:0000259" key="1">
    <source>
        <dbReference type="PROSITE" id="PS51841"/>
    </source>
</evidence>
<dbReference type="SUPFAM" id="SSF74853">
    <property type="entry name" value="Lamin A/C globular tail domain"/>
    <property type="match status" value="1"/>
</dbReference>
<evidence type="ECO:0000313" key="2">
    <source>
        <dbReference type="EMBL" id="KUK07757.1"/>
    </source>
</evidence>
<organism evidence="2 3">
    <name type="scientific">Archaeoglobus fulgidus</name>
    <dbReference type="NCBI Taxonomy" id="2234"/>
    <lineage>
        <taxon>Archaea</taxon>
        <taxon>Methanobacteriati</taxon>
        <taxon>Methanobacteriota</taxon>
        <taxon>Archaeoglobi</taxon>
        <taxon>Archaeoglobales</taxon>
        <taxon>Archaeoglobaceae</taxon>
        <taxon>Archaeoglobus</taxon>
    </lineage>
</organism>
<dbReference type="InterPro" id="IPR001322">
    <property type="entry name" value="Lamin_tail_dom"/>
</dbReference>
<protein>
    <submittedName>
        <fullName evidence="2">Nuclease (SNase domain protein)</fullName>
    </submittedName>
</protein>
<name>A0A101E3E3_ARCFL</name>
<dbReference type="EMBL" id="LGEX01000001">
    <property type="protein sequence ID" value="KUK07757.1"/>
    <property type="molecule type" value="Genomic_DNA"/>
</dbReference>
<sequence>MQGWILKDEANHRFEFPYFTLNPGKTVTVHTGRGSDTSTDLYWNRGTAVWNNDHDTAYLYDSSGKLIDSYSY</sequence>
<comment type="caution">
    <text evidence="2">The sequence shown here is derived from an EMBL/GenBank/DDBJ whole genome shotgun (WGS) entry which is preliminary data.</text>
</comment>
<gene>
    <name evidence="2" type="ORF">XD48_0092</name>
</gene>
<evidence type="ECO:0000313" key="3">
    <source>
        <dbReference type="Proteomes" id="UP000054015"/>
    </source>
</evidence>
<dbReference type="AlphaFoldDB" id="A0A101E3E3"/>
<dbReference type="Proteomes" id="UP000054015">
    <property type="component" value="Unassembled WGS sequence"/>
</dbReference>
<proteinExistence type="predicted"/>
<feature type="domain" description="LTD" evidence="1">
    <location>
        <begin position="1"/>
        <end position="72"/>
    </location>
</feature>
<dbReference type="PATRIC" id="fig|2234.7.peg.731"/>
<dbReference type="Pfam" id="PF00932">
    <property type="entry name" value="LTD"/>
    <property type="match status" value="1"/>
</dbReference>
<dbReference type="Gene3D" id="2.60.40.1260">
    <property type="entry name" value="Lamin Tail domain"/>
    <property type="match status" value="1"/>
</dbReference>
<reference evidence="3" key="1">
    <citation type="journal article" date="2015" name="MBio">
        <title>Genome-Resolved Metagenomic Analysis Reveals Roles for Candidate Phyla and Other Microbial Community Members in Biogeochemical Transformations in Oil Reservoirs.</title>
        <authorList>
            <person name="Hu P."/>
            <person name="Tom L."/>
            <person name="Singh A."/>
            <person name="Thomas B.C."/>
            <person name="Baker B.J."/>
            <person name="Piceno Y.M."/>
            <person name="Andersen G.L."/>
            <person name="Banfield J.F."/>
        </authorList>
    </citation>
    <scope>NUCLEOTIDE SEQUENCE [LARGE SCALE GENOMIC DNA]</scope>
</reference>
<dbReference type="InterPro" id="IPR036415">
    <property type="entry name" value="Lamin_tail_dom_sf"/>
</dbReference>
<dbReference type="PROSITE" id="PS51841">
    <property type="entry name" value="LTD"/>
    <property type="match status" value="1"/>
</dbReference>